<evidence type="ECO:0000256" key="1">
    <source>
        <dbReference type="ARBA" id="ARBA00004613"/>
    </source>
</evidence>
<gene>
    <name evidence="4" type="primary">PRY3_1</name>
    <name evidence="4" type="ORF">g.21608</name>
</gene>
<comment type="subcellular location">
    <subcellularLocation>
        <location evidence="1">Secreted</location>
    </subcellularLocation>
</comment>
<sequence length="157" mass="17891">MFRWCCGGATSDEVSDFHRECLDAHNRFRARHQNCPPLSLNNELCKYAQQWAKHLAATGRLEHRQVHTYGENLYTSRGMEVNGATAVQSWYDEIRNYDFSKATYKPGTGHFTQIVWRDSRQLGVGLATRGDTTYIVCNYNPPGNLLGSFDSMVPPLK</sequence>
<dbReference type="PROSITE" id="PS01009">
    <property type="entry name" value="CRISP_1"/>
    <property type="match status" value="1"/>
</dbReference>
<dbReference type="SMART" id="SM00198">
    <property type="entry name" value="SCP"/>
    <property type="match status" value="1"/>
</dbReference>
<dbReference type="InterPro" id="IPR001283">
    <property type="entry name" value="CRISP-related"/>
</dbReference>
<organism evidence="4">
    <name type="scientific">Zeugodacus cucurbitae</name>
    <name type="common">Melon fruit fly</name>
    <name type="synonym">Bactrocera cucurbitae</name>
    <dbReference type="NCBI Taxonomy" id="28588"/>
    <lineage>
        <taxon>Eukaryota</taxon>
        <taxon>Metazoa</taxon>
        <taxon>Ecdysozoa</taxon>
        <taxon>Arthropoda</taxon>
        <taxon>Hexapoda</taxon>
        <taxon>Insecta</taxon>
        <taxon>Pterygota</taxon>
        <taxon>Neoptera</taxon>
        <taxon>Endopterygota</taxon>
        <taxon>Diptera</taxon>
        <taxon>Brachycera</taxon>
        <taxon>Muscomorpha</taxon>
        <taxon>Tephritoidea</taxon>
        <taxon>Tephritidae</taxon>
        <taxon>Zeugodacus</taxon>
        <taxon>Zeugodacus</taxon>
    </lineage>
</organism>
<dbReference type="EMBL" id="GBXI01013662">
    <property type="protein sequence ID" value="JAD00630.1"/>
    <property type="molecule type" value="Transcribed_RNA"/>
</dbReference>
<dbReference type="GO" id="GO:0005576">
    <property type="term" value="C:extracellular region"/>
    <property type="evidence" value="ECO:0007669"/>
    <property type="project" value="UniProtKB-SubCell"/>
</dbReference>
<dbReference type="CDD" id="cd05382">
    <property type="entry name" value="CAP_GAPR1-like"/>
    <property type="match status" value="1"/>
</dbReference>
<proteinExistence type="predicted"/>
<reference evidence="4" key="1">
    <citation type="submission" date="2014-11" db="EMBL/GenBank/DDBJ databases">
        <authorList>
            <person name="Geib S."/>
        </authorList>
    </citation>
    <scope>NUCLEOTIDE SEQUENCE</scope>
</reference>
<dbReference type="SUPFAM" id="SSF55797">
    <property type="entry name" value="PR-1-like"/>
    <property type="match status" value="1"/>
</dbReference>
<evidence type="ECO:0000313" key="4">
    <source>
        <dbReference type="EMBL" id="JAD00630.1"/>
    </source>
</evidence>
<dbReference type="InterPro" id="IPR034113">
    <property type="entry name" value="SCP_GAPR1-like"/>
</dbReference>
<dbReference type="Pfam" id="PF00188">
    <property type="entry name" value="CAP"/>
    <property type="match status" value="1"/>
</dbReference>
<name>A0A0A1WQ38_ZEUCU</name>
<dbReference type="InterPro" id="IPR014044">
    <property type="entry name" value="CAP_dom"/>
</dbReference>
<dbReference type="InterPro" id="IPR035940">
    <property type="entry name" value="CAP_sf"/>
</dbReference>
<dbReference type="PANTHER" id="PTHR10334">
    <property type="entry name" value="CYSTEINE-RICH SECRETORY PROTEIN-RELATED"/>
    <property type="match status" value="1"/>
</dbReference>
<dbReference type="FunFam" id="3.40.33.10:FF:000010">
    <property type="entry name" value="Predicted protein"/>
    <property type="match status" value="1"/>
</dbReference>
<keyword evidence="2" id="KW-0964">Secreted</keyword>
<protein>
    <submittedName>
        <fullName evidence="4">Cell wall protein PRY3</fullName>
    </submittedName>
</protein>
<accession>A0A0A1WQ38</accession>
<dbReference type="PROSITE" id="PS01010">
    <property type="entry name" value="CRISP_2"/>
    <property type="match status" value="1"/>
</dbReference>
<dbReference type="InterPro" id="IPR018244">
    <property type="entry name" value="Allrgn_V5/Tpx1_CS"/>
</dbReference>
<reference evidence="4" key="2">
    <citation type="journal article" date="2015" name="Gigascience">
        <title>Reconstructing a comprehensive transcriptome assembly of a white-pupal translocated strain of the pest fruit fly Bactrocera cucurbitae.</title>
        <authorList>
            <person name="Sim S.B."/>
            <person name="Calla B."/>
            <person name="Hall B."/>
            <person name="DeRego T."/>
            <person name="Geib S.M."/>
        </authorList>
    </citation>
    <scope>NUCLEOTIDE SEQUENCE</scope>
</reference>
<dbReference type="Gene3D" id="3.40.33.10">
    <property type="entry name" value="CAP"/>
    <property type="match status" value="1"/>
</dbReference>
<evidence type="ECO:0000259" key="3">
    <source>
        <dbReference type="SMART" id="SM00198"/>
    </source>
</evidence>
<dbReference type="PRINTS" id="PR00837">
    <property type="entry name" value="V5TPXLIKE"/>
</dbReference>
<evidence type="ECO:0000256" key="2">
    <source>
        <dbReference type="ARBA" id="ARBA00022525"/>
    </source>
</evidence>
<dbReference type="AlphaFoldDB" id="A0A0A1WQ38"/>
<feature type="domain" description="SCP" evidence="3">
    <location>
        <begin position="16"/>
        <end position="147"/>
    </location>
</feature>